<keyword evidence="4" id="KW-0408">Iron</keyword>
<evidence type="ECO:0000256" key="3">
    <source>
        <dbReference type="ARBA" id="ARBA00022723"/>
    </source>
</evidence>
<accession>A0A081BTA3</accession>
<dbReference type="AlphaFoldDB" id="A0A081BTA3"/>
<evidence type="ECO:0000256" key="5">
    <source>
        <dbReference type="ARBA" id="ARBA00023014"/>
    </source>
</evidence>
<dbReference type="PANTHER" id="PTHR43409:SF7">
    <property type="entry name" value="BLL1977 PROTEIN"/>
    <property type="match status" value="1"/>
</dbReference>
<evidence type="ECO:0000256" key="2">
    <source>
        <dbReference type="ARBA" id="ARBA00022691"/>
    </source>
</evidence>
<dbReference type="Proteomes" id="UP000030700">
    <property type="component" value="Unassembled WGS sequence"/>
</dbReference>
<dbReference type="InterPro" id="IPR051198">
    <property type="entry name" value="BchE-like"/>
</dbReference>
<dbReference type="HOGENOM" id="CLU_021572_0_0_0"/>
<dbReference type="Gene3D" id="3.80.30.20">
    <property type="entry name" value="tm_1862 like domain"/>
    <property type="match status" value="1"/>
</dbReference>
<dbReference type="GO" id="GO:0046872">
    <property type="term" value="F:metal ion binding"/>
    <property type="evidence" value="ECO:0007669"/>
    <property type="project" value="UniProtKB-KW"/>
</dbReference>
<dbReference type="Pfam" id="PF04055">
    <property type="entry name" value="Radical_SAM"/>
    <property type="match status" value="1"/>
</dbReference>
<dbReference type="EMBL" id="DF820462">
    <property type="protein sequence ID" value="GAK54634.1"/>
    <property type="molecule type" value="Genomic_DNA"/>
</dbReference>
<gene>
    <name evidence="7" type="ORF">U14_05921</name>
</gene>
<keyword evidence="3" id="KW-0479">Metal-binding</keyword>
<protein>
    <recommendedName>
        <fullName evidence="6">B12-binding domain-containing protein</fullName>
    </recommendedName>
</protein>
<dbReference type="PROSITE" id="PS51332">
    <property type="entry name" value="B12_BINDING"/>
    <property type="match status" value="1"/>
</dbReference>
<keyword evidence="5" id="KW-0411">Iron-sulfur</keyword>
<dbReference type="SUPFAM" id="SSF102114">
    <property type="entry name" value="Radical SAM enzymes"/>
    <property type="match status" value="1"/>
</dbReference>
<dbReference type="GO" id="GO:0003824">
    <property type="term" value="F:catalytic activity"/>
    <property type="evidence" value="ECO:0007669"/>
    <property type="project" value="InterPro"/>
</dbReference>
<dbReference type="InterPro" id="IPR023404">
    <property type="entry name" value="rSAM_horseshoe"/>
</dbReference>
<dbReference type="InterPro" id="IPR006158">
    <property type="entry name" value="Cobalamin-bd"/>
</dbReference>
<evidence type="ECO:0000256" key="1">
    <source>
        <dbReference type="ARBA" id="ARBA00001966"/>
    </source>
</evidence>
<evidence type="ECO:0000313" key="7">
    <source>
        <dbReference type="EMBL" id="GAK54634.1"/>
    </source>
</evidence>
<dbReference type="SFLD" id="SFLDG01082">
    <property type="entry name" value="B12-binding_domain_containing"/>
    <property type="match status" value="1"/>
</dbReference>
<evidence type="ECO:0000313" key="8">
    <source>
        <dbReference type="Proteomes" id="UP000030700"/>
    </source>
</evidence>
<dbReference type="InterPro" id="IPR007197">
    <property type="entry name" value="rSAM"/>
</dbReference>
<feature type="domain" description="B12-binding" evidence="6">
    <location>
        <begin position="137"/>
        <end position="272"/>
    </location>
</feature>
<keyword evidence="2" id="KW-0949">S-adenosyl-L-methionine</keyword>
<sequence>MPKIALIYPPTCDPTAPYLALPTLTAFLRTHGVEVLPIDANIEAYCRLLRRDTLEKFAERIERRRVRLERKRVLTHVEQLAFADLHEARQIAQSVPAEIDDAVAVLRDRSGVRFFDPEQYAAAIATVDDALRLISAAYSPLTLDFLSYRTPFSLLTLDTIRADSQADRNPFYDYVEQELCERLAASQVSVIGLSVAFPGQVQPAYAFALHLRRRFPHLYITVGGPAMTQLLLRLPEAPQQKALTPFDSAVVFEGETALLELARAVERGERPAGLIRGTCAANLAEHPAPDFDGIPLDKYLAPAPVLPYDPTRGCYWGKCAFCHYGLAEHGTARYRQRPPELVAQHVEQLAQRHTCRVFYFSQDAMSPAFAEKVAEQIQRSGAAIRWGTDMRPEAALTAERCRVLASGGMISAALGIESAAPRVLELINKGIAADTMTAAAQHLAAAGIAVEAMTFTDFPTETAPEARRTLQWLEAHSDSLALFICGRFDLVDGAQVALVPQKYGIREMWRVTGDELFSGLFYEETRPPKTEREQANLDAALDRLAEQWWLHHYPWAGSLSTAHTLLWYDRFGADIFRRLAGHAPKARHRESPLPAAVARLAERARQHEADIWHTMIYERRAVSPELYRTLAAALRPVRNSVS</sequence>
<dbReference type="GO" id="GO:0051536">
    <property type="term" value="F:iron-sulfur cluster binding"/>
    <property type="evidence" value="ECO:0007669"/>
    <property type="project" value="UniProtKB-KW"/>
</dbReference>
<dbReference type="PANTHER" id="PTHR43409">
    <property type="entry name" value="ANAEROBIC MAGNESIUM-PROTOPORPHYRIN IX MONOMETHYL ESTER CYCLASE-RELATED"/>
    <property type="match status" value="1"/>
</dbReference>
<evidence type="ECO:0000259" key="6">
    <source>
        <dbReference type="PROSITE" id="PS51332"/>
    </source>
</evidence>
<dbReference type="SFLD" id="SFLDS00029">
    <property type="entry name" value="Radical_SAM"/>
    <property type="match status" value="1"/>
</dbReference>
<name>A0A081BTA3_9BACT</name>
<dbReference type="GO" id="GO:0031419">
    <property type="term" value="F:cobalamin binding"/>
    <property type="evidence" value="ECO:0007669"/>
    <property type="project" value="InterPro"/>
</dbReference>
<keyword evidence="8" id="KW-1185">Reference proteome</keyword>
<dbReference type="Gene3D" id="3.40.50.280">
    <property type="entry name" value="Cobalamin-binding domain"/>
    <property type="match status" value="1"/>
</dbReference>
<dbReference type="GO" id="GO:0005829">
    <property type="term" value="C:cytosol"/>
    <property type="evidence" value="ECO:0007669"/>
    <property type="project" value="TreeGrafter"/>
</dbReference>
<comment type="cofactor">
    <cofactor evidence="1">
        <name>[4Fe-4S] cluster</name>
        <dbReference type="ChEBI" id="CHEBI:49883"/>
    </cofactor>
</comment>
<dbReference type="InterPro" id="IPR058240">
    <property type="entry name" value="rSAM_sf"/>
</dbReference>
<proteinExistence type="predicted"/>
<evidence type="ECO:0000256" key="4">
    <source>
        <dbReference type="ARBA" id="ARBA00023004"/>
    </source>
</evidence>
<dbReference type="STRING" id="1499966.U14_05921"/>
<organism evidence="7">
    <name type="scientific">Candidatus Moduliflexus flocculans</name>
    <dbReference type="NCBI Taxonomy" id="1499966"/>
    <lineage>
        <taxon>Bacteria</taxon>
        <taxon>Candidatus Moduliflexota</taxon>
        <taxon>Candidatus Moduliflexia</taxon>
        <taxon>Candidatus Moduliflexales</taxon>
        <taxon>Candidatus Moduliflexaceae</taxon>
    </lineage>
</organism>
<reference evidence="7" key="1">
    <citation type="journal article" date="2015" name="PeerJ">
        <title>First genomic representation of candidate bacterial phylum KSB3 points to enhanced environmental sensing as a trigger of wastewater bulking.</title>
        <authorList>
            <person name="Sekiguchi Y."/>
            <person name="Ohashi A."/>
            <person name="Parks D.H."/>
            <person name="Yamauchi T."/>
            <person name="Tyson G.W."/>
            <person name="Hugenholtz P."/>
        </authorList>
    </citation>
    <scope>NUCLEOTIDE SEQUENCE [LARGE SCALE GENOMIC DNA]</scope>
</reference>
<dbReference type="InterPro" id="IPR006638">
    <property type="entry name" value="Elp3/MiaA/NifB-like_rSAM"/>
</dbReference>
<dbReference type="SMART" id="SM00729">
    <property type="entry name" value="Elp3"/>
    <property type="match status" value="1"/>
</dbReference>